<dbReference type="WBParaSite" id="ES5_v2.g13301.t1">
    <property type="protein sequence ID" value="ES5_v2.g13301.t1"/>
    <property type="gene ID" value="ES5_v2.g13301"/>
</dbReference>
<sequence>MMCKFLSWQKLFSDVGVMNSDGSIEMLGRYKDAIIRCSYNCYPVEIEQFIVQHASVTDVSVIGVSDKINGEEVCAWIRLKKATSLTVNELVEFLENMVIRIGFNYKFE</sequence>
<evidence type="ECO:0000313" key="1">
    <source>
        <dbReference type="Proteomes" id="UP000887579"/>
    </source>
</evidence>
<evidence type="ECO:0000313" key="2">
    <source>
        <dbReference type="WBParaSite" id="ES5_v2.g13301.t1"/>
    </source>
</evidence>
<name>A0AC34F8V8_9BILA</name>
<dbReference type="Proteomes" id="UP000887579">
    <property type="component" value="Unplaced"/>
</dbReference>
<protein>
    <submittedName>
        <fullName evidence="2">AMP-binding enzyme C-terminal domain-containing protein</fullName>
    </submittedName>
</protein>
<accession>A0AC34F8V8</accession>
<proteinExistence type="predicted"/>
<organism evidence="1 2">
    <name type="scientific">Panagrolaimus sp. ES5</name>
    <dbReference type="NCBI Taxonomy" id="591445"/>
    <lineage>
        <taxon>Eukaryota</taxon>
        <taxon>Metazoa</taxon>
        <taxon>Ecdysozoa</taxon>
        <taxon>Nematoda</taxon>
        <taxon>Chromadorea</taxon>
        <taxon>Rhabditida</taxon>
        <taxon>Tylenchina</taxon>
        <taxon>Panagrolaimomorpha</taxon>
        <taxon>Panagrolaimoidea</taxon>
        <taxon>Panagrolaimidae</taxon>
        <taxon>Panagrolaimus</taxon>
    </lineage>
</organism>
<reference evidence="2" key="1">
    <citation type="submission" date="2022-11" db="UniProtKB">
        <authorList>
            <consortium name="WormBaseParasite"/>
        </authorList>
    </citation>
    <scope>IDENTIFICATION</scope>
</reference>